<evidence type="ECO:0000313" key="2">
    <source>
        <dbReference type="Proteomes" id="UP001497512"/>
    </source>
</evidence>
<dbReference type="Proteomes" id="UP001497512">
    <property type="component" value="Chromosome 12"/>
</dbReference>
<organism evidence="1 2">
    <name type="scientific">Sphagnum troendelagicum</name>
    <dbReference type="NCBI Taxonomy" id="128251"/>
    <lineage>
        <taxon>Eukaryota</taxon>
        <taxon>Viridiplantae</taxon>
        <taxon>Streptophyta</taxon>
        <taxon>Embryophyta</taxon>
        <taxon>Bryophyta</taxon>
        <taxon>Sphagnophytina</taxon>
        <taxon>Sphagnopsida</taxon>
        <taxon>Sphagnales</taxon>
        <taxon>Sphagnaceae</taxon>
        <taxon>Sphagnum</taxon>
    </lineage>
</organism>
<accession>A0ABP0TKH6</accession>
<protein>
    <submittedName>
        <fullName evidence="1">Uncharacterized protein</fullName>
    </submittedName>
</protein>
<name>A0ABP0TKH6_9BRYO</name>
<reference evidence="1" key="1">
    <citation type="submission" date="2024-02" db="EMBL/GenBank/DDBJ databases">
        <authorList>
            <consortium name="ELIXIR-Norway"/>
            <consortium name="Elixir Norway"/>
        </authorList>
    </citation>
    <scope>NUCLEOTIDE SEQUENCE</scope>
</reference>
<gene>
    <name evidence="1" type="ORF">CSSPTR1EN2_LOCUS4609</name>
</gene>
<dbReference type="EMBL" id="OZ019904">
    <property type="protein sequence ID" value="CAK9198783.1"/>
    <property type="molecule type" value="Genomic_DNA"/>
</dbReference>
<keyword evidence="2" id="KW-1185">Reference proteome</keyword>
<proteinExistence type="predicted"/>
<evidence type="ECO:0000313" key="1">
    <source>
        <dbReference type="EMBL" id="CAK9198783.1"/>
    </source>
</evidence>
<sequence length="105" mass="11551">MSRLSTRERTKAARDALASLGHTRDTLHVDAFAAPSAAASSPLRHARPHIPSVRPSSQFRSFAAFQLRAFAVLLQTPACLPAWPSIDRAFYKFLNDVRLIAFSSS</sequence>